<name>A0A1X4XYD2_9BACT</name>
<feature type="domain" description="RNase H type-1" evidence="1">
    <location>
        <begin position="2"/>
        <end position="148"/>
    </location>
</feature>
<proteinExistence type="predicted"/>
<accession>A0A1X4XYD2</accession>
<dbReference type="InterPro" id="IPR053151">
    <property type="entry name" value="RNase_H-like"/>
</dbReference>
<dbReference type="AlphaFoldDB" id="A0A1X4XYD2"/>
<dbReference type="SUPFAM" id="SSF53098">
    <property type="entry name" value="Ribonuclease H-like"/>
    <property type="match status" value="1"/>
</dbReference>
<dbReference type="STRING" id="1562698.DESAMIL20_653"/>
<evidence type="ECO:0000313" key="3">
    <source>
        <dbReference type="Proteomes" id="UP000194141"/>
    </source>
</evidence>
<protein>
    <submittedName>
        <fullName evidence="2">Ribonuclease HI</fullName>
        <ecNumber evidence="2">3.1.26.4</ecNumber>
    </submittedName>
</protein>
<dbReference type="PANTHER" id="PTHR47723">
    <property type="entry name" value="OS05G0353850 PROTEIN"/>
    <property type="match status" value="1"/>
</dbReference>
<dbReference type="CDD" id="cd09279">
    <property type="entry name" value="RNase_HI_like"/>
    <property type="match status" value="1"/>
</dbReference>
<keyword evidence="3" id="KW-1185">Reference proteome</keyword>
<evidence type="ECO:0000313" key="2">
    <source>
        <dbReference type="EMBL" id="OSS42538.1"/>
    </source>
</evidence>
<dbReference type="GO" id="GO:0003676">
    <property type="term" value="F:nucleic acid binding"/>
    <property type="evidence" value="ECO:0007669"/>
    <property type="project" value="InterPro"/>
</dbReference>
<sequence>MKYDFVVVNTDGSCIDNPGSMGIAFVIQFDDNTVFRYSEYIGFGTNNLAEYQAVLKALEYIQKNNIIANRFIFKSDSQLIVKQINGEWQTKDHILDEIRKKIIAICNSIGYIKTKKTKPKSNIAEFTFSWIPREQNRLADRLAKKRSATEAYQTVSKETWLNEI</sequence>
<dbReference type="Pfam" id="PF00075">
    <property type="entry name" value="RNase_H"/>
    <property type="match status" value="1"/>
</dbReference>
<keyword evidence="2" id="KW-0378">Hydrolase</keyword>
<dbReference type="InterPro" id="IPR036397">
    <property type="entry name" value="RNaseH_sf"/>
</dbReference>
<gene>
    <name evidence="2" type="ORF">DESAMIL20_653</name>
</gene>
<dbReference type="InterPro" id="IPR012337">
    <property type="entry name" value="RNaseH-like_sf"/>
</dbReference>
<dbReference type="RefSeq" id="WP_086033387.1">
    <property type="nucleotide sequence ID" value="NZ_MDSU01000015.1"/>
</dbReference>
<dbReference type="GO" id="GO:0004523">
    <property type="term" value="F:RNA-DNA hybrid ribonuclease activity"/>
    <property type="evidence" value="ECO:0007669"/>
    <property type="project" value="UniProtKB-EC"/>
</dbReference>
<dbReference type="Gene3D" id="3.30.420.10">
    <property type="entry name" value="Ribonuclease H-like superfamily/Ribonuclease H"/>
    <property type="match status" value="1"/>
</dbReference>
<evidence type="ECO:0000259" key="1">
    <source>
        <dbReference type="PROSITE" id="PS50879"/>
    </source>
</evidence>
<reference evidence="2 3" key="1">
    <citation type="journal article" date="2017" name="Front. Microbiol.">
        <title>Genome Sequence of Desulfurella amilsii Strain TR1 and Comparative Genomics of Desulfurellaceae Family.</title>
        <authorList>
            <person name="Florentino A.P."/>
            <person name="Stams A.J."/>
            <person name="Sanchez-Andrea I."/>
        </authorList>
    </citation>
    <scope>NUCLEOTIDE SEQUENCE [LARGE SCALE GENOMIC DNA]</scope>
    <source>
        <strain evidence="2 3">TR1</strain>
    </source>
</reference>
<dbReference type="PROSITE" id="PS50879">
    <property type="entry name" value="RNASE_H_1"/>
    <property type="match status" value="1"/>
</dbReference>
<dbReference type="Proteomes" id="UP000194141">
    <property type="component" value="Unassembled WGS sequence"/>
</dbReference>
<dbReference type="InterPro" id="IPR002156">
    <property type="entry name" value="RNaseH_domain"/>
</dbReference>
<dbReference type="EC" id="3.1.26.4" evidence="2"/>
<organism evidence="2 3">
    <name type="scientific">Desulfurella amilsii</name>
    <dbReference type="NCBI Taxonomy" id="1562698"/>
    <lineage>
        <taxon>Bacteria</taxon>
        <taxon>Pseudomonadati</taxon>
        <taxon>Campylobacterota</taxon>
        <taxon>Desulfurellia</taxon>
        <taxon>Desulfurellales</taxon>
        <taxon>Desulfurellaceae</taxon>
        <taxon>Desulfurella</taxon>
    </lineage>
</organism>
<dbReference type="OrthoDB" id="7845843at2"/>
<comment type="caution">
    <text evidence="2">The sequence shown here is derived from an EMBL/GenBank/DDBJ whole genome shotgun (WGS) entry which is preliminary data.</text>
</comment>
<dbReference type="EMBL" id="MDSU01000015">
    <property type="protein sequence ID" value="OSS42538.1"/>
    <property type="molecule type" value="Genomic_DNA"/>
</dbReference>
<dbReference type="PANTHER" id="PTHR47723:SF19">
    <property type="entry name" value="POLYNUCLEOTIDYL TRANSFERASE, RIBONUCLEASE H-LIKE SUPERFAMILY PROTEIN"/>
    <property type="match status" value="1"/>
</dbReference>